<organism evidence="1 2">
    <name type="scientific">Streblomastix strix</name>
    <dbReference type="NCBI Taxonomy" id="222440"/>
    <lineage>
        <taxon>Eukaryota</taxon>
        <taxon>Metamonada</taxon>
        <taxon>Preaxostyla</taxon>
        <taxon>Oxymonadida</taxon>
        <taxon>Streblomastigidae</taxon>
        <taxon>Streblomastix</taxon>
    </lineage>
</organism>
<sequence length="77" mass="9388">MDIFKGQRMRQITGSTNDILINETIKYGAINDLSQSFIWCRYYVPLVNDQIKAFKQDWEKPSRILWHRERHKQRFDV</sequence>
<dbReference type="Proteomes" id="UP000324800">
    <property type="component" value="Unassembled WGS sequence"/>
</dbReference>
<evidence type="ECO:0000313" key="2">
    <source>
        <dbReference type="Proteomes" id="UP000324800"/>
    </source>
</evidence>
<comment type="caution">
    <text evidence="1">The sequence shown here is derived from an EMBL/GenBank/DDBJ whole genome shotgun (WGS) entry which is preliminary data.</text>
</comment>
<proteinExistence type="predicted"/>
<evidence type="ECO:0000313" key="1">
    <source>
        <dbReference type="EMBL" id="KAA6366172.1"/>
    </source>
</evidence>
<dbReference type="EMBL" id="SNRW01019668">
    <property type="protein sequence ID" value="KAA6366172.1"/>
    <property type="molecule type" value="Genomic_DNA"/>
</dbReference>
<protein>
    <submittedName>
        <fullName evidence="1">Uncharacterized protein</fullName>
    </submittedName>
</protein>
<dbReference type="AlphaFoldDB" id="A0A5J4U884"/>
<accession>A0A5J4U884</accession>
<reference evidence="1 2" key="1">
    <citation type="submission" date="2019-03" db="EMBL/GenBank/DDBJ databases">
        <title>Single cell metagenomics reveals metabolic interactions within the superorganism composed of flagellate Streblomastix strix and complex community of Bacteroidetes bacteria on its surface.</title>
        <authorList>
            <person name="Treitli S.C."/>
            <person name="Kolisko M."/>
            <person name="Husnik F."/>
            <person name="Keeling P."/>
            <person name="Hampl V."/>
        </authorList>
    </citation>
    <scope>NUCLEOTIDE SEQUENCE [LARGE SCALE GENOMIC DNA]</scope>
    <source>
        <strain evidence="1">ST1C</strain>
    </source>
</reference>
<name>A0A5J4U884_9EUKA</name>
<gene>
    <name evidence="1" type="ORF">EZS28_038301</name>
</gene>